<evidence type="ECO:0000256" key="3">
    <source>
        <dbReference type="ARBA" id="ARBA00022475"/>
    </source>
</evidence>
<dbReference type="InterPro" id="IPR055348">
    <property type="entry name" value="DctQ"/>
</dbReference>
<dbReference type="EMBL" id="CP073347">
    <property type="protein sequence ID" value="UTW11969.1"/>
    <property type="molecule type" value="Genomic_DNA"/>
</dbReference>
<evidence type="ECO:0000313" key="11">
    <source>
        <dbReference type="EMBL" id="UTW11969.1"/>
    </source>
</evidence>
<evidence type="ECO:0000256" key="4">
    <source>
        <dbReference type="ARBA" id="ARBA00022519"/>
    </source>
</evidence>
<proteinExistence type="inferred from homology"/>
<dbReference type="PANTHER" id="PTHR35011:SF4">
    <property type="entry name" value="SLL1102 PROTEIN"/>
    <property type="match status" value="1"/>
</dbReference>
<evidence type="ECO:0000256" key="7">
    <source>
        <dbReference type="ARBA" id="ARBA00023136"/>
    </source>
</evidence>
<feature type="transmembrane region" description="Helical" evidence="9">
    <location>
        <begin position="109"/>
        <end position="133"/>
    </location>
</feature>
<dbReference type="PANTHER" id="PTHR35011">
    <property type="entry name" value="2,3-DIKETO-L-GULONATE TRAP TRANSPORTER SMALL PERMEASE PROTEIN YIAM"/>
    <property type="match status" value="1"/>
</dbReference>
<dbReference type="Pfam" id="PF04290">
    <property type="entry name" value="DctQ"/>
    <property type="match status" value="1"/>
</dbReference>
<accession>A0ABY5HJ42</accession>
<comment type="subunit">
    <text evidence="9">The complex comprises the extracytoplasmic solute receptor protein and the two transmembrane proteins.</text>
</comment>
<evidence type="ECO:0000259" key="10">
    <source>
        <dbReference type="Pfam" id="PF04290"/>
    </source>
</evidence>
<keyword evidence="2 9" id="KW-0813">Transport</keyword>
<feature type="transmembrane region" description="Helical" evidence="9">
    <location>
        <begin position="153"/>
        <end position="175"/>
    </location>
</feature>
<dbReference type="Proteomes" id="UP001058461">
    <property type="component" value="Chromosome"/>
</dbReference>
<evidence type="ECO:0000256" key="6">
    <source>
        <dbReference type="ARBA" id="ARBA00022989"/>
    </source>
</evidence>
<keyword evidence="7 9" id="KW-0472">Membrane</keyword>
<keyword evidence="6 9" id="KW-1133">Transmembrane helix</keyword>
<comment type="similarity">
    <text evidence="8 9">Belongs to the TRAP transporter small permease family.</text>
</comment>
<evidence type="ECO:0000256" key="9">
    <source>
        <dbReference type="RuleBase" id="RU369079"/>
    </source>
</evidence>
<feature type="domain" description="Tripartite ATP-independent periplasmic transporters DctQ component" evidence="10">
    <location>
        <begin position="65"/>
        <end position="178"/>
    </location>
</feature>
<keyword evidence="3" id="KW-1003">Cell membrane</keyword>
<feature type="transmembrane region" description="Helical" evidence="9">
    <location>
        <begin position="72"/>
        <end position="88"/>
    </location>
</feature>
<evidence type="ECO:0000256" key="8">
    <source>
        <dbReference type="ARBA" id="ARBA00038436"/>
    </source>
</evidence>
<keyword evidence="5 9" id="KW-0812">Transmembrane</keyword>
<gene>
    <name evidence="11" type="ORF">KDW95_22495</name>
</gene>
<evidence type="ECO:0000313" key="12">
    <source>
        <dbReference type="Proteomes" id="UP001058461"/>
    </source>
</evidence>
<comment type="subcellular location">
    <subcellularLocation>
        <location evidence="1 9">Cell inner membrane</location>
        <topology evidence="1 9">Multi-pass membrane protein</topology>
    </subcellularLocation>
</comment>
<evidence type="ECO:0000256" key="2">
    <source>
        <dbReference type="ARBA" id="ARBA00022448"/>
    </source>
</evidence>
<organism evidence="11 12">
    <name type="scientific">Marinobacterium rhizophilum</name>
    <dbReference type="NCBI Taxonomy" id="420402"/>
    <lineage>
        <taxon>Bacteria</taxon>
        <taxon>Pseudomonadati</taxon>
        <taxon>Pseudomonadota</taxon>
        <taxon>Gammaproteobacteria</taxon>
        <taxon>Oceanospirillales</taxon>
        <taxon>Oceanospirillaceae</taxon>
        <taxon>Marinobacterium</taxon>
    </lineage>
</organism>
<feature type="transmembrane region" description="Helical" evidence="9">
    <location>
        <begin position="22"/>
        <end position="45"/>
    </location>
</feature>
<sequence length="208" mass="23002">MKEALKSTIATIDRFGRLLGEITSWLVLGVLISVLIAVIAGALGANEMLSWGVDLPILGTKLTINGIFDLEWHFFAIMVMTGGTYAYLDDKHVRSDLIYANLPSNIKTWIDTIGDVFLLIPFAAVMVWLSSSFVARSFNSSEASDYGGLVDRFLIKATIPIGFSILIIIVLARVIKRFIDVYEEQAKPSKVRLSDFPEEQAKPNKANC</sequence>
<comment type="function">
    <text evidence="9">Part of the tripartite ATP-independent periplasmic (TRAP) transport system.</text>
</comment>
<dbReference type="RefSeq" id="WP_255854021.1">
    <property type="nucleotide sequence ID" value="NZ_CP073347.1"/>
</dbReference>
<keyword evidence="4 9" id="KW-0997">Cell inner membrane</keyword>
<keyword evidence="12" id="KW-1185">Reference proteome</keyword>
<evidence type="ECO:0000256" key="5">
    <source>
        <dbReference type="ARBA" id="ARBA00022692"/>
    </source>
</evidence>
<evidence type="ECO:0000256" key="1">
    <source>
        <dbReference type="ARBA" id="ARBA00004429"/>
    </source>
</evidence>
<name>A0ABY5HJ42_9GAMM</name>
<reference evidence="11" key="1">
    <citation type="submission" date="2021-04" db="EMBL/GenBank/DDBJ databases">
        <title>Oceanospirillales bacteria with DddD are important DMSP degraders in coastal seawater.</title>
        <authorList>
            <person name="Liu J."/>
        </authorList>
    </citation>
    <scope>NUCLEOTIDE SEQUENCE</scope>
    <source>
        <strain evidence="11">D13-1</strain>
    </source>
</reference>
<protein>
    <recommendedName>
        <fullName evidence="9">TRAP transporter small permease protein</fullName>
    </recommendedName>
</protein>
<dbReference type="InterPro" id="IPR007387">
    <property type="entry name" value="TRAP_DctQ"/>
</dbReference>